<evidence type="ECO:0008006" key="3">
    <source>
        <dbReference type="Google" id="ProtNLM"/>
    </source>
</evidence>
<name>A0AAP9VZX3_9PSED</name>
<reference evidence="1 2" key="1">
    <citation type="submission" date="2020-09" db="EMBL/GenBank/DDBJ databases">
        <title>The Genome Sequence of Pseudomonas chlororaphis strain Qlu-1 - A phenazine-derivative-producing strain.</title>
        <authorList>
            <person name="Li L."/>
            <person name="Liu K."/>
        </authorList>
    </citation>
    <scope>NUCLEOTIDE SEQUENCE [LARGE SCALE GENOMIC DNA]</scope>
    <source>
        <strain evidence="2">qlu-1</strain>
    </source>
</reference>
<evidence type="ECO:0000313" key="2">
    <source>
        <dbReference type="Proteomes" id="UP000516316"/>
    </source>
</evidence>
<protein>
    <recommendedName>
        <fullName evidence="3">Ypar31 protein</fullName>
    </recommendedName>
</protein>
<organism evidence="1 2">
    <name type="scientific">Pseudomonas chlororaphis</name>
    <dbReference type="NCBI Taxonomy" id="587753"/>
    <lineage>
        <taxon>Bacteria</taxon>
        <taxon>Pseudomonadati</taxon>
        <taxon>Pseudomonadota</taxon>
        <taxon>Gammaproteobacteria</taxon>
        <taxon>Pseudomonadales</taxon>
        <taxon>Pseudomonadaceae</taxon>
        <taxon>Pseudomonas</taxon>
    </lineage>
</organism>
<dbReference type="Proteomes" id="UP000516316">
    <property type="component" value="Chromosome"/>
</dbReference>
<dbReference type="RefSeq" id="WP_101282149.1">
    <property type="nucleotide sequence ID" value="NZ_CP025309.1"/>
</dbReference>
<evidence type="ECO:0000313" key="1">
    <source>
        <dbReference type="EMBL" id="QNR50025.1"/>
    </source>
</evidence>
<accession>A0AAP9VZX3</accession>
<gene>
    <name evidence="1" type="ORF">HLB40_11100</name>
</gene>
<sequence length="156" mass="17462">MLHRIDATYHQASFSRSSCAWLTIDDVAIEQWLSSHLNEPDVAKLGLSLMWLLDEDEDALAKRRFIPGQEGTSTIVPLLVCSDDMDFDCTVMVAEQVVEGDIVRWARFGWSVSGKLEVGVSTRWDANSQPVCFDLVNFNAALEKFDGLIKKHTASL</sequence>
<dbReference type="GeneID" id="61649918"/>
<dbReference type="AlphaFoldDB" id="A0AAP9VZX3"/>
<dbReference type="EMBL" id="CP061079">
    <property type="protein sequence ID" value="QNR50025.1"/>
    <property type="molecule type" value="Genomic_DNA"/>
</dbReference>
<proteinExistence type="predicted"/>